<evidence type="ECO:0000256" key="6">
    <source>
        <dbReference type="ARBA" id="ARBA00023125"/>
    </source>
</evidence>
<evidence type="ECO:0000256" key="4">
    <source>
        <dbReference type="ARBA" id="ARBA00023014"/>
    </source>
</evidence>
<dbReference type="Pfam" id="PF00376">
    <property type="entry name" value="MerR"/>
    <property type="match status" value="1"/>
</dbReference>
<dbReference type="EMBL" id="CP015961">
    <property type="protein sequence ID" value="ANI93644.1"/>
    <property type="molecule type" value="Genomic_DNA"/>
</dbReference>
<dbReference type="KEGG" id="dtm:BJL86_2884"/>
<sequence>MEDKHYEITIGELAARAGVRTSALRFYEDKGLIISRRTSGNQRRYHRAMLRRVAFILAAGEVGIPLSTVASMLAGLGDTEAPSPRMWHAAAQDWNHEIDERIAMLRRMKDRLNGCIGCGCLSFEVCSMVNPGDKLGEEGAGPRRLLHD</sequence>
<dbReference type="PANTHER" id="PTHR30204">
    <property type="entry name" value="REDOX-CYCLING DRUG-SENSING TRANSCRIPTIONAL ACTIVATOR SOXR"/>
    <property type="match status" value="1"/>
</dbReference>
<dbReference type="InterPro" id="IPR015358">
    <property type="entry name" value="Tscrpt_reg_MerR_DNA-bd"/>
</dbReference>
<dbReference type="GO" id="GO:0046872">
    <property type="term" value="F:metal ion binding"/>
    <property type="evidence" value="ECO:0007669"/>
    <property type="project" value="UniProtKB-KW"/>
</dbReference>
<dbReference type="GO" id="GO:0006979">
    <property type="term" value="P:response to oxidative stress"/>
    <property type="evidence" value="ECO:0007669"/>
    <property type="project" value="InterPro"/>
</dbReference>
<evidence type="ECO:0000256" key="1">
    <source>
        <dbReference type="ARBA" id="ARBA00022714"/>
    </source>
</evidence>
<keyword evidence="1" id="KW-0001">2Fe-2S</keyword>
<proteinExistence type="predicted"/>
<keyword evidence="7" id="KW-0804">Transcription</keyword>
<dbReference type="Pfam" id="PF09278">
    <property type="entry name" value="MerR-DNA-bind"/>
    <property type="match status" value="1"/>
</dbReference>
<keyword evidence="11" id="KW-1185">Reference proteome</keyword>
<keyword evidence="3" id="KW-0408">Iron</keyword>
<keyword evidence="2" id="KW-0479">Metal-binding</keyword>
<dbReference type="AlphaFoldDB" id="A0A173LPN6"/>
<dbReference type="STRING" id="499555.BJL86_2884"/>
<keyword evidence="8" id="KW-0812">Transmembrane</keyword>
<protein>
    <submittedName>
        <fullName evidence="10">Redox-sensitive transcriptional activator SoxR</fullName>
    </submittedName>
</protein>
<evidence type="ECO:0000256" key="8">
    <source>
        <dbReference type="SAM" id="Phobius"/>
    </source>
</evidence>
<dbReference type="InterPro" id="IPR010211">
    <property type="entry name" value="Redox-sen_tscrpt-act_SoxR"/>
</dbReference>
<gene>
    <name evidence="10" type="ORF">BJL86_2884</name>
</gene>
<dbReference type="GO" id="GO:0003677">
    <property type="term" value="F:DNA binding"/>
    <property type="evidence" value="ECO:0007669"/>
    <property type="project" value="UniProtKB-KW"/>
</dbReference>
<keyword evidence="4" id="KW-0411">Iron-sulfur</keyword>
<reference evidence="10 11" key="1">
    <citation type="submission" date="2016-06" db="EMBL/GenBank/DDBJ databases">
        <title>Complete genome sequence of a saline-alkali tolerant type strain Dietzia timorensis ID05-A0528T.</title>
        <authorList>
            <person name="Wu X."/>
        </authorList>
    </citation>
    <scope>NUCLEOTIDE SEQUENCE [LARGE SCALE GENOMIC DNA]</scope>
    <source>
        <strain evidence="10 11">ID05-A0528</strain>
    </source>
</reference>
<dbReference type="InterPro" id="IPR009061">
    <property type="entry name" value="DNA-bd_dom_put_sf"/>
</dbReference>
<dbReference type="InterPro" id="IPR047057">
    <property type="entry name" value="MerR_fam"/>
</dbReference>
<keyword evidence="8" id="KW-0472">Membrane</keyword>
<evidence type="ECO:0000259" key="9">
    <source>
        <dbReference type="PROSITE" id="PS50937"/>
    </source>
</evidence>
<dbReference type="GO" id="GO:0003700">
    <property type="term" value="F:DNA-binding transcription factor activity"/>
    <property type="evidence" value="ECO:0007669"/>
    <property type="project" value="InterPro"/>
</dbReference>
<keyword evidence="8" id="KW-1133">Transmembrane helix</keyword>
<dbReference type="Gene3D" id="1.10.1660.10">
    <property type="match status" value="1"/>
</dbReference>
<dbReference type="NCBIfam" id="TIGR01950">
    <property type="entry name" value="SoxR"/>
    <property type="match status" value="1"/>
</dbReference>
<dbReference type="RefSeq" id="WP_067478542.1">
    <property type="nucleotide sequence ID" value="NZ_CP015961.1"/>
</dbReference>
<dbReference type="PANTHER" id="PTHR30204:SF0">
    <property type="entry name" value="REDOX-SENSITIVE TRANSCRIPTIONAL ACTIVATOR SOXR"/>
    <property type="match status" value="1"/>
</dbReference>
<feature type="domain" description="HTH merR-type" evidence="9">
    <location>
        <begin position="7"/>
        <end position="75"/>
    </location>
</feature>
<evidence type="ECO:0000313" key="11">
    <source>
        <dbReference type="Proteomes" id="UP000186104"/>
    </source>
</evidence>
<keyword evidence="5" id="KW-0805">Transcription regulation</keyword>
<accession>A0A173LPN6</accession>
<evidence type="ECO:0000256" key="5">
    <source>
        <dbReference type="ARBA" id="ARBA00023015"/>
    </source>
</evidence>
<dbReference type="PROSITE" id="PS50937">
    <property type="entry name" value="HTH_MERR_2"/>
    <property type="match status" value="1"/>
</dbReference>
<evidence type="ECO:0000256" key="7">
    <source>
        <dbReference type="ARBA" id="ARBA00023163"/>
    </source>
</evidence>
<evidence type="ECO:0000313" key="10">
    <source>
        <dbReference type="EMBL" id="ANI93644.1"/>
    </source>
</evidence>
<dbReference type="GO" id="GO:0051537">
    <property type="term" value="F:2 iron, 2 sulfur cluster binding"/>
    <property type="evidence" value="ECO:0007669"/>
    <property type="project" value="UniProtKB-KW"/>
</dbReference>
<evidence type="ECO:0000256" key="2">
    <source>
        <dbReference type="ARBA" id="ARBA00022723"/>
    </source>
</evidence>
<organism evidence="10 11">
    <name type="scientific">Dietzia timorensis</name>
    <dbReference type="NCBI Taxonomy" id="499555"/>
    <lineage>
        <taxon>Bacteria</taxon>
        <taxon>Bacillati</taxon>
        <taxon>Actinomycetota</taxon>
        <taxon>Actinomycetes</taxon>
        <taxon>Mycobacteriales</taxon>
        <taxon>Dietziaceae</taxon>
        <taxon>Dietzia</taxon>
    </lineage>
</organism>
<feature type="transmembrane region" description="Helical" evidence="8">
    <location>
        <begin position="53"/>
        <end position="76"/>
    </location>
</feature>
<dbReference type="Proteomes" id="UP000186104">
    <property type="component" value="Chromosome"/>
</dbReference>
<keyword evidence="6" id="KW-0238">DNA-binding</keyword>
<dbReference type="InterPro" id="IPR000551">
    <property type="entry name" value="MerR-type_HTH_dom"/>
</dbReference>
<dbReference type="SMART" id="SM00422">
    <property type="entry name" value="HTH_MERR"/>
    <property type="match status" value="1"/>
</dbReference>
<name>A0A173LPN6_9ACTN</name>
<evidence type="ECO:0000256" key="3">
    <source>
        <dbReference type="ARBA" id="ARBA00023004"/>
    </source>
</evidence>
<dbReference type="SUPFAM" id="SSF46955">
    <property type="entry name" value="Putative DNA-binding domain"/>
    <property type="match status" value="1"/>
</dbReference>
<dbReference type="OrthoDB" id="9802944at2"/>
<dbReference type="PRINTS" id="PR00040">
    <property type="entry name" value="HTHMERR"/>
</dbReference>